<dbReference type="Proteomes" id="UP000029643">
    <property type="component" value="Unassembled WGS sequence"/>
</dbReference>
<feature type="chain" id="PRO_5001866583" evidence="1">
    <location>
        <begin position="18"/>
        <end position="148"/>
    </location>
</feature>
<dbReference type="EMBL" id="BBNU01000011">
    <property type="protein sequence ID" value="GAL80691.1"/>
    <property type="molecule type" value="Genomic_DNA"/>
</dbReference>
<evidence type="ECO:0000313" key="2">
    <source>
        <dbReference type="EMBL" id="GAL80691.1"/>
    </source>
</evidence>
<feature type="signal peptide" evidence="1">
    <location>
        <begin position="1"/>
        <end position="17"/>
    </location>
</feature>
<evidence type="ECO:0000313" key="3">
    <source>
        <dbReference type="Proteomes" id="UP000029643"/>
    </source>
</evidence>
<gene>
    <name evidence="2" type="ORF">JCM19274_1317</name>
</gene>
<accession>A0A090WUK5</accession>
<evidence type="ECO:0000256" key="1">
    <source>
        <dbReference type="SAM" id="SignalP"/>
    </source>
</evidence>
<reference evidence="2 3" key="1">
    <citation type="journal article" date="2014" name="Genome Announc.">
        <title>Draft Genome Sequences of Marine Flavobacterium Algibacter lectus Strains SS8 and NR4.</title>
        <authorList>
            <person name="Takatani N."/>
            <person name="Nakanishi M."/>
            <person name="Meirelles P."/>
            <person name="Mino S."/>
            <person name="Suda W."/>
            <person name="Oshima K."/>
            <person name="Hattori M."/>
            <person name="Ohkuma M."/>
            <person name="Hosokawa M."/>
            <person name="Miyashita K."/>
            <person name="Thompson F.L."/>
            <person name="Niwa A."/>
            <person name="Sawabe T."/>
            <person name="Sawabe T."/>
        </authorList>
    </citation>
    <scope>NUCLEOTIDE SEQUENCE [LARGE SCALE GENOMIC DNA]</scope>
    <source>
        <strain evidence="3">JCM19274</strain>
    </source>
</reference>
<organism evidence="2 3">
    <name type="scientific">Algibacter lectus</name>
    <dbReference type="NCBI Taxonomy" id="221126"/>
    <lineage>
        <taxon>Bacteria</taxon>
        <taxon>Pseudomonadati</taxon>
        <taxon>Bacteroidota</taxon>
        <taxon>Flavobacteriia</taxon>
        <taxon>Flavobacteriales</taxon>
        <taxon>Flavobacteriaceae</taxon>
        <taxon>Algibacter</taxon>
    </lineage>
</organism>
<proteinExistence type="predicted"/>
<comment type="caution">
    <text evidence="2">The sequence shown here is derived from an EMBL/GenBank/DDBJ whole genome shotgun (WGS) entry which is preliminary data.</text>
</comment>
<keyword evidence="1" id="KW-0732">Signal</keyword>
<protein>
    <submittedName>
        <fullName evidence="2">Uncharacterized protein</fullName>
    </submittedName>
</protein>
<sequence>MKKITLLFFFASTILAAQSSISWTNAPTNLTFSPGQVVDMELTYNTPDLDYICVWIREVDAAENTVVQYGAFMTCPLGGSPTDTHANSDVINYNYAIPANVPESNTLAAGHFYKIIIFWLMMAEALRTAVLMLPYHQALMLILKLQRS</sequence>
<name>A0A090WUK5_9FLAO</name>
<dbReference type="RefSeq" id="WP_042498996.1">
    <property type="nucleotide sequence ID" value="NZ_BBNU01000011.1"/>
</dbReference>
<dbReference type="AlphaFoldDB" id="A0A090WUK5"/>